<gene>
    <name evidence="1" type="ORF">GCM10010151_60570</name>
</gene>
<sequence length="78" mass="8375">MLVFTTEPGGIDADRQQLLASLHATRSARACEHPSQHAWNARPDGSGRAFHGCSQLKPVEHRVATAPASVVMRGPVFS</sequence>
<proteinExistence type="predicted"/>
<dbReference type="EMBL" id="BAAABM010000056">
    <property type="protein sequence ID" value="GAA0362433.1"/>
    <property type="molecule type" value="Genomic_DNA"/>
</dbReference>
<reference evidence="2" key="1">
    <citation type="journal article" date="2019" name="Int. J. Syst. Evol. Microbiol.">
        <title>The Global Catalogue of Microorganisms (GCM) 10K type strain sequencing project: providing services to taxonomists for standard genome sequencing and annotation.</title>
        <authorList>
            <consortium name="The Broad Institute Genomics Platform"/>
            <consortium name="The Broad Institute Genome Sequencing Center for Infectious Disease"/>
            <person name="Wu L."/>
            <person name="Ma J."/>
        </authorList>
    </citation>
    <scope>NUCLEOTIDE SEQUENCE [LARGE SCALE GENOMIC DNA]</scope>
    <source>
        <strain evidence="2">JCM 3146</strain>
    </source>
</reference>
<accession>A0ABP3H5C6</accession>
<evidence type="ECO:0000313" key="2">
    <source>
        <dbReference type="Proteomes" id="UP001501822"/>
    </source>
</evidence>
<dbReference type="Proteomes" id="UP001501822">
    <property type="component" value="Unassembled WGS sequence"/>
</dbReference>
<protein>
    <submittedName>
        <fullName evidence="1">Uncharacterized protein</fullName>
    </submittedName>
</protein>
<organism evidence="1 2">
    <name type="scientific">Actinoallomurus spadix</name>
    <dbReference type="NCBI Taxonomy" id="79912"/>
    <lineage>
        <taxon>Bacteria</taxon>
        <taxon>Bacillati</taxon>
        <taxon>Actinomycetota</taxon>
        <taxon>Actinomycetes</taxon>
        <taxon>Streptosporangiales</taxon>
        <taxon>Thermomonosporaceae</taxon>
        <taxon>Actinoallomurus</taxon>
    </lineage>
</organism>
<dbReference type="RefSeq" id="WP_343886520.1">
    <property type="nucleotide sequence ID" value="NZ_BAAABM010000056.1"/>
</dbReference>
<evidence type="ECO:0000313" key="1">
    <source>
        <dbReference type="EMBL" id="GAA0362433.1"/>
    </source>
</evidence>
<keyword evidence="2" id="KW-1185">Reference proteome</keyword>
<name>A0ABP3H5C6_9ACTN</name>
<comment type="caution">
    <text evidence="1">The sequence shown here is derived from an EMBL/GenBank/DDBJ whole genome shotgun (WGS) entry which is preliminary data.</text>
</comment>